<dbReference type="PROSITE" id="PS51195">
    <property type="entry name" value="Q_MOTIF"/>
    <property type="match status" value="1"/>
</dbReference>
<sequence length="819" mass="92250">MSWNSFRGKYQNSFVPPAQGSNRSSSDSRGERQVSHGPAMNSVPPPVQLTMANATARVGMSQYQREQEKKKEEDYLNMVYKTGDDRKKKPKEKRTKHFEEEYLEKEDEEECSMFYEQKKAEKELDDLSGSQSNAKEEDDEEDDLDAFMANVEAQAAADKKQSEKKELLRAVGKDESKTKETLGRIDLDEDDMQESMMKYLVDYKEKQAKEDEVHEYDEDGKIIYTWKKVIDPLPELDHSTVTYKPFRKDFYQEHKDISDLNYIEVVRLREKLNIQVGGGSPPKPVCSFAHFGFDKRLIEAIRKSEYEQPTPIQAQAIPAILAGRDVLGIAKTGSGKTAAYLWPAIVHIMDQPDLKPGDGPIAVIVVPTRELAIQVYQEAKRFCKMFNINVICAYGGGSKWEQQNELQKEGAEIVVCTPGRIIDLIKIKATNFTRVSFLVFDEADRMFDLGFEPQVMSISKNIRPDRQCLMFSATFQPKVERLAKESLCNPVRIVHGQVGEANEDITQIVHVMPSPDAKWNWLCKNLVQFCSDGKVLIFVTRKVDSEDVAARLKARDFKLELLHGDMLQHERNEHLSSFRKTCKILVATDVAARGLDIPEIRTVINYDVARDIDTHVHRVGRTGRAGQKGTAYTLICEPDKEFACELVKNLESINQQVSNDLLELAFKVAWFKAQYTPKGNIAHGQMGKSGLGFATTSYGGAMGSSRKEVDPLNSYIPTSRPSFIQAEASTSSVSNSGAPSGPAAQMQSSRVSAMKNAFKSSFAQKFHRAQLPESGLPEVKKSDPRPEWKRKIDEINSKIASGEISQSSETSSNKKSRWG</sequence>
<evidence type="ECO:0000256" key="7">
    <source>
        <dbReference type="PROSITE-ProRule" id="PRU00552"/>
    </source>
</evidence>
<keyword evidence="4" id="KW-0347">Helicase</keyword>
<feature type="region of interest" description="Disordered" evidence="8">
    <location>
        <begin position="766"/>
        <end position="819"/>
    </location>
</feature>
<dbReference type="SMART" id="SM00487">
    <property type="entry name" value="DEXDc"/>
    <property type="match status" value="1"/>
</dbReference>
<dbReference type="WBParaSite" id="MBELARI_LOCUS10049">
    <property type="protein sequence ID" value="MBELARI_LOCUS10049"/>
    <property type="gene ID" value="MBELARI_LOCUS10049"/>
</dbReference>
<dbReference type="InterPro" id="IPR014001">
    <property type="entry name" value="Helicase_ATP-bd"/>
</dbReference>
<proteinExistence type="predicted"/>
<dbReference type="InterPro" id="IPR011545">
    <property type="entry name" value="DEAD/DEAH_box_helicase_dom"/>
</dbReference>
<keyword evidence="3" id="KW-0378">Hydrolase</keyword>
<keyword evidence="12" id="KW-1185">Reference proteome</keyword>
<evidence type="ECO:0000256" key="8">
    <source>
        <dbReference type="SAM" id="MobiDB-lite"/>
    </source>
</evidence>
<evidence type="ECO:0000259" key="10">
    <source>
        <dbReference type="PROSITE" id="PS51194"/>
    </source>
</evidence>
<evidence type="ECO:0000259" key="9">
    <source>
        <dbReference type="PROSITE" id="PS51192"/>
    </source>
</evidence>
<feature type="domain" description="Helicase C-terminal" evidence="10">
    <location>
        <begin position="522"/>
        <end position="665"/>
    </location>
</feature>
<evidence type="ECO:0000313" key="12">
    <source>
        <dbReference type="Proteomes" id="UP000887575"/>
    </source>
</evidence>
<evidence type="ECO:0000256" key="3">
    <source>
        <dbReference type="ARBA" id="ARBA00022801"/>
    </source>
</evidence>
<dbReference type="CDD" id="cd18787">
    <property type="entry name" value="SF2_C_DEAD"/>
    <property type="match status" value="1"/>
</dbReference>
<feature type="compositionally biased region" description="Basic and acidic residues" evidence="8">
    <location>
        <begin position="778"/>
        <end position="796"/>
    </location>
</feature>
<feature type="compositionally biased region" description="Low complexity" evidence="8">
    <location>
        <begin position="801"/>
        <end position="813"/>
    </location>
</feature>
<dbReference type="InterPro" id="IPR014014">
    <property type="entry name" value="RNA_helicase_DEAD_Q_motif"/>
</dbReference>
<dbReference type="InterPro" id="IPR000629">
    <property type="entry name" value="RNA-helicase_DEAD-box_CS"/>
</dbReference>
<dbReference type="InterPro" id="IPR027417">
    <property type="entry name" value="P-loop_NTPase"/>
</dbReference>
<evidence type="ECO:0000256" key="5">
    <source>
        <dbReference type="ARBA" id="ARBA00022840"/>
    </source>
</evidence>
<feature type="region of interest" description="Disordered" evidence="8">
    <location>
        <begin position="726"/>
        <end position="751"/>
    </location>
</feature>
<dbReference type="Proteomes" id="UP000887575">
    <property type="component" value="Unassembled WGS sequence"/>
</dbReference>
<keyword evidence="5" id="KW-0067">ATP-binding</keyword>
<evidence type="ECO:0000256" key="2">
    <source>
        <dbReference type="ARBA" id="ARBA00022741"/>
    </source>
</evidence>
<dbReference type="PROSITE" id="PS51194">
    <property type="entry name" value="HELICASE_CTER"/>
    <property type="match status" value="1"/>
</dbReference>
<organism evidence="12 13">
    <name type="scientific">Mesorhabditis belari</name>
    <dbReference type="NCBI Taxonomy" id="2138241"/>
    <lineage>
        <taxon>Eukaryota</taxon>
        <taxon>Metazoa</taxon>
        <taxon>Ecdysozoa</taxon>
        <taxon>Nematoda</taxon>
        <taxon>Chromadorea</taxon>
        <taxon>Rhabditida</taxon>
        <taxon>Rhabditina</taxon>
        <taxon>Rhabditomorpha</taxon>
        <taxon>Rhabditoidea</taxon>
        <taxon>Rhabditidae</taxon>
        <taxon>Mesorhabditinae</taxon>
        <taxon>Mesorhabditis</taxon>
    </lineage>
</organism>
<feature type="short sequence motif" description="Q motif" evidence="7">
    <location>
        <begin position="286"/>
        <end position="314"/>
    </location>
</feature>
<dbReference type="PROSITE" id="PS00039">
    <property type="entry name" value="DEAD_ATP_HELICASE"/>
    <property type="match status" value="1"/>
</dbReference>
<keyword evidence="2" id="KW-0547">Nucleotide-binding</keyword>
<dbReference type="InterPro" id="IPR001650">
    <property type="entry name" value="Helicase_C-like"/>
</dbReference>
<evidence type="ECO:0000259" key="11">
    <source>
        <dbReference type="PROSITE" id="PS51195"/>
    </source>
</evidence>
<dbReference type="GO" id="GO:0003676">
    <property type="term" value="F:nucleic acid binding"/>
    <property type="evidence" value="ECO:0007669"/>
    <property type="project" value="InterPro"/>
</dbReference>
<dbReference type="GO" id="GO:0005524">
    <property type="term" value="F:ATP binding"/>
    <property type="evidence" value="ECO:0007669"/>
    <property type="project" value="UniProtKB-KW"/>
</dbReference>
<dbReference type="FunFam" id="3.40.50.300:FF:000079">
    <property type="entry name" value="probable ATP-dependent RNA helicase DDX17"/>
    <property type="match status" value="1"/>
</dbReference>
<feature type="compositionally biased region" description="Basic and acidic residues" evidence="8">
    <location>
        <begin position="65"/>
        <end position="74"/>
    </location>
</feature>
<evidence type="ECO:0000256" key="4">
    <source>
        <dbReference type="ARBA" id="ARBA00022806"/>
    </source>
</evidence>
<feature type="compositionally biased region" description="Acidic residues" evidence="8">
    <location>
        <begin position="101"/>
        <end position="111"/>
    </location>
</feature>
<dbReference type="EC" id="3.6.4.13" evidence="1"/>
<dbReference type="CDD" id="cd17952">
    <property type="entry name" value="DEADc_DDX42"/>
    <property type="match status" value="1"/>
</dbReference>
<dbReference type="GO" id="GO:0016787">
    <property type="term" value="F:hydrolase activity"/>
    <property type="evidence" value="ECO:0007669"/>
    <property type="project" value="UniProtKB-KW"/>
</dbReference>
<feature type="compositionally biased region" description="Polar residues" evidence="8">
    <location>
        <begin position="1"/>
        <end position="25"/>
    </location>
</feature>
<evidence type="ECO:0000256" key="6">
    <source>
        <dbReference type="ARBA" id="ARBA00047984"/>
    </source>
</evidence>
<dbReference type="GO" id="GO:0003724">
    <property type="term" value="F:RNA helicase activity"/>
    <property type="evidence" value="ECO:0007669"/>
    <property type="project" value="UniProtKB-EC"/>
</dbReference>
<name>A0AAF3E801_9BILA</name>
<dbReference type="SUPFAM" id="SSF52540">
    <property type="entry name" value="P-loop containing nucleoside triphosphate hydrolases"/>
    <property type="match status" value="2"/>
</dbReference>
<evidence type="ECO:0000256" key="1">
    <source>
        <dbReference type="ARBA" id="ARBA00012552"/>
    </source>
</evidence>
<dbReference type="Pfam" id="PF00270">
    <property type="entry name" value="DEAD"/>
    <property type="match status" value="1"/>
</dbReference>
<feature type="compositionally biased region" description="Polar residues" evidence="8">
    <location>
        <begin position="726"/>
        <end position="738"/>
    </location>
</feature>
<reference evidence="13" key="1">
    <citation type="submission" date="2024-02" db="UniProtKB">
        <authorList>
            <consortium name="WormBaseParasite"/>
        </authorList>
    </citation>
    <scope>IDENTIFICATION</scope>
</reference>
<dbReference type="PANTHER" id="PTHR47958">
    <property type="entry name" value="ATP-DEPENDENT RNA HELICASE DBP3"/>
    <property type="match status" value="1"/>
</dbReference>
<dbReference type="GO" id="GO:0043186">
    <property type="term" value="C:P granule"/>
    <property type="evidence" value="ECO:0007669"/>
    <property type="project" value="UniProtKB-ARBA"/>
</dbReference>
<dbReference type="SMART" id="SM00490">
    <property type="entry name" value="HELICc"/>
    <property type="match status" value="1"/>
</dbReference>
<accession>A0AAF3E801</accession>
<protein>
    <recommendedName>
        <fullName evidence="1">RNA helicase</fullName>
        <ecNumber evidence="1">3.6.4.13</ecNumber>
    </recommendedName>
</protein>
<dbReference type="PROSITE" id="PS51192">
    <property type="entry name" value="HELICASE_ATP_BIND_1"/>
    <property type="match status" value="1"/>
</dbReference>
<feature type="domain" description="Helicase ATP-binding" evidence="9">
    <location>
        <begin position="317"/>
        <end position="493"/>
    </location>
</feature>
<feature type="region of interest" description="Disordered" evidence="8">
    <location>
        <begin position="1"/>
        <end position="142"/>
    </location>
</feature>
<comment type="catalytic activity">
    <reaction evidence="6">
        <text>ATP + H2O = ADP + phosphate + H(+)</text>
        <dbReference type="Rhea" id="RHEA:13065"/>
        <dbReference type="ChEBI" id="CHEBI:15377"/>
        <dbReference type="ChEBI" id="CHEBI:15378"/>
        <dbReference type="ChEBI" id="CHEBI:30616"/>
        <dbReference type="ChEBI" id="CHEBI:43474"/>
        <dbReference type="ChEBI" id="CHEBI:456216"/>
        <dbReference type="EC" id="3.6.4.13"/>
    </reaction>
</comment>
<dbReference type="AlphaFoldDB" id="A0AAF3E801"/>
<evidence type="ECO:0000313" key="13">
    <source>
        <dbReference type="WBParaSite" id="MBELARI_LOCUS10049"/>
    </source>
</evidence>
<dbReference type="Pfam" id="PF00271">
    <property type="entry name" value="Helicase_C"/>
    <property type="match status" value="1"/>
</dbReference>
<dbReference type="Gene3D" id="3.40.50.300">
    <property type="entry name" value="P-loop containing nucleotide triphosphate hydrolases"/>
    <property type="match status" value="2"/>
</dbReference>
<feature type="domain" description="DEAD-box RNA helicase Q" evidence="11">
    <location>
        <begin position="286"/>
        <end position="314"/>
    </location>
</feature>